<name>A0A9P0HQ00_NEZVI</name>
<gene>
    <name evidence="2" type="ORF">NEZAVI_LOCUS13968</name>
</gene>
<evidence type="ECO:0000313" key="2">
    <source>
        <dbReference type="EMBL" id="CAH1405905.1"/>
    </source>
</evidence>
<evidence type="ECO:0000313" key="3">
    <source>
        <dbReference type="Proteomes" id="UP001152798"/>
    </source>
</evidence>
<dbReference type="EMBL" id="OV725082">
    <property type="protein sequence ID" value="CAH1405905.1"/>
    <property type="molecule type" value="Genomic_DNA"/>
</dbReference>
<dbReference type="AlphaFoldDB" id="A0A9P0HQ00"/>
<keyword evidence="3" id="KW-1185">Reference proteome</keyword>
<feature type="transmembrane region" description="Helical" evidence="1">
    <location>
        <begin position="125"/>
        <end position="142"/>
    </location>
</feature>
<accession>A0A9P0HQ00</accession>
<organism evidence="2 3">
    <name type="scientific">Nezara viridula</name>
    <name type="common">Southern green stink bug</name>
    <name type="synonym">Cimex viridulus</name>
    <dbReference type="NCBI Taxonomy" id="85310"/>
    <lineage>
        <taxon>Eukaryota</taxon>
        <taxon>Metazoa</taxon>
        <taxon>Ecdysozoa</taxon>
        <taxon>Arthropoda</taxon>
        <taxon>Hexapoda</taxon>
        <taxon>Insecta</taxon>
        <taxon>Pterygota</taxon>
        <taxon>Neoptera</taxon>
        <taxon>Paraneoptera</taxon>
        <taxon>Hemiptera</taxon>
        <taxon>Heteroptera</taxon>
        <taxon>Panheteroptera</taxon>
        <taxon>Pentatomomorpha</taxon>
        <taxon>Pentatomoidea</taxon>
        <taxon>Pentatomidae</taxon>
        <taxon>Pentatominae</taxon>
        <taxon>Nezara</taxon>
    </lineage>
</organism>
<feature type="transmembrane region" description="Helical" evidence="1">
    <location>
        <begin position="42"/>
        <end position="66"/>
    </location>
</feature>
<protein>
    <recommendedName>
        <fullName evidence="4">Odorant receptor</fullName>
    </recommendedName>
</protein>
<sequence>MSLYWFFEKVAQDEEAAGLTLQKALFKLSGVFLWDPPNKINAIYPILPMFFINIVAILNFLQVFRFSIRTLHDFTEMVLTLIVALVFASSGLKLILLHWSKNYIKELVDFLESLPRLESYKKVKYMEGVCMSYMYILIFTAIPKYCLGIMKGELPFESAWPFDTKTTAGWWIAYFEGSVPTMATFPLFYSLQYRHPLRELLLVRPVQLRYPAGHVGDFDGKPPCTAQADLGQRREGPSTRRTATFIQFVQTLRVISSVISPPHIWFPLHLSCTVGVHSVMVLDHLSRFPANIYFCF</sequence>
<keyword evidence="1" id="KW-0472">Membrane</keyword>
<dbReference type="OrthoDB" id="6614914at2759"/>
<evidence type="ECO:0000256" key="1">
    <source>
        <dbReference type="SAM" id="Phobius"/>
    </source>
</evidence>
<keyword evidence="1" id="KW-1133">Transmembrane helix</keyword>
<reference evidence="2" key="1">
    <citation type="submission" date="2022-01" db="EMBL/GenBank/DDBJ databases">
        <authorList>
            <person name="King R."/>
        </authorList>
    </citation>
    <scope>NUCLEOTIDE SEQUENCE</scope>
</reference>
<proteinExistence type="predicted"/>
<dbReference type="Proteomes" id="UP001152798">
    <property type="component" value="Chromosome 6"/>
</dbReference>
<keyword evidence="1" id="KW-0812">Transmembrane</keyword>
<evidence type="ECO:0008006" key="4">
    <source>
        <dbReference type="Google" id="ProtNLM"/>
    </source>
</evidence>
<feature type="transmembrane region" description="Helical" evidence="1">
    <location>
        <begin position="78"/>
        <end position="99"/>
    </location>
</feature>